<name>A0A1Z5R852_SORBI</name>
<evidence type="ECO:0000259" key="1">
    <source>
        <dbReference type="Pfam" id="PF04601"/>
    </source>
</evidence>
<evidence type="ECO:0000259" key="2">
    <source>
        <dbReference type="Pfam" id="PF22932"/>
    </source>
</evidence>
<dbReference type="EMBL" id="CM000766">
    <property type="protein sequence ID" value="OQU79943.1"/>
    <property type="molecule type" value="Genomic_DNA"/>
</dbReference>
<reference evidence="3 4" key="1">
    <citation type="journal article" date="2009" name="Nature">
        <title>The Sorghum bicolor genome and the diversification of grasses.</title>
        <authorList>
            <person name="Paterson A.H."/>
            <person name="Bowers J.E."/>
            <person name="Bruggmann R."/>
            <person name="Dubchak I."/>
            <person name="Grimwood J."/>
            <person name="Gundlach H."/>
            <person name="Haberer G."/>
            <person name="Hellsten U."/>
            <person name="Mitros T."/>
            <person name="Poliakov A."/>
            <person name="Schmutz J."/>
            <person name="Spannagl M."/>
            <person name="Tang H."/>
            <person name="Wang X."/>
            <person name="Wicker T."/>
            <person name="Bharti A.K."/>
            <person name="Chapman J."/>
            <person name="Feltus F.A."/>
            <person name="Gowik U."/>
            <person name="Grigoriev I.V."/>
            <person name="Lyons E."/>
            <person name="Maher C.A."/>
            <person name="Martis M."/>
            <person name="Narechania A."/>
            <person name="Otillar R.P."/>
            <person name="Penning B.W."/>
            <person name="Salamov A.A."/>
            <person name="Wang Y."/>
            <person name="Zhang L."/>
            <person name="Carpita N.C."/>
            <person name="Freeling M."/>
            <person name="Gingle A.R."/>
            <person name="Hash C.T."/>
            <person name="Keller B."/>
            <person name="Klein P."/>
            <person name="Kresovich S."/>
            <person name="McCann M.C."/>
            <person name="Ming R."/>
            <person name="Peterson D.G."/>
            <person name="Mehboob-ur-Rahman"/>
            <person name="Ware D."/>
            <person name="Westhoff P."/>
            <person name="Mayer K.F."/>
            <person name="Messing J."/>
            <person name="Rokhsar D.S."/>
        </authorList>
    </citation>
    <scope>NUCLEOTIDE SEQUENCE [LARGE SCALE GENOMIC DNA]</scope>
    <source>
        <strain evidence="4">cv. BTx623</strain>
    </source>
</reference>
<evidence type="ECO:0000313" key="3">
    <source>
        <dbReference type="EMBL" id="OQU79943.1"/>
    </source>
</evidence>
<dbReference type="Pfam" id="PF22932">
    <property type="entry name" value="Ubiq_DUF_assoc"/>
    <property type="match status" value="1"/>
</dbReference>
<dbReference type="OMA" id="GEMFGFT"/>
<feature type="domain" description="DUF569" evidence="1">
    <location>
        <begin position="1"/>
        <end position="149"/>
    </location>
</feature>
<dbReference type="PANTHER" id="PTHR31205">
    <property type="entry name" value="ACTIN CROSS-LINKING PROTEIN (DUF569)"/>
    <property type="match status" value="1"/>
</dbReference>
<accession>A0A1Z5R852</accession>
<dbReference type="Pfam" id="PF04601">
    <property type="entry name" value="DUF569"/>
    <property type="match status" value="1"/>
</dbReference>
<reference evidence="4" key="2">
    <citation type="journal article" date="2018" name="Plant J.">
        <title>The Sorghum bicolor reference genome: improved assembly, gene annotations, a transcriptome atlas, and signatures of genome organization.</title>
        <authorList>
            <person name="McCormick R.F."/>
            <person name="Truong S.K."/>
            <person name="Sreedasyam A."/>
            <person name="Jenkins J."/>
            <person name="Shu S."/>
            <person name="Sims D."/>
            <person name="Kennedy M."/>
            <person name="Amirebrahimi M."/>
            <person name="Weers B.D."/>
            <person name="McKinley B."/>
            <person name="Mattison A."/>
            <person name="Morishige D.T."/>
            <person name="Grimwood J."/>
            <person name="Schmutz J."/>
            <person name="Mullet J.E."/>
        </authorList>
    </citation>
    <scope>NUCLEOTIDE SEQUENCE [LARGE SCALE GENOMIC DNA]</scope>
    <source>
        <strain evidence="4">cv. BTx623</strain>
    </source>
</reference>
<dbReference type="InterPro" id="IPR054726">
    <property type="entry name" value="Ubiq_DUF569-assoc"/>
</dbReference>
<dbReference type="PANTHER" id="PTHR31205:SF36">
    <property type="entry name" value="DUF569 DOMAIN-CONTAINING PROTEIN"/>
    <property type="match status" value="1"/>
</dbReference>
<protein>
    <submittedName>
        <fullName evidence="3">Uncharacterized protein</fullName>
    </submittedName>
</protein>
<dbReference type="CDD" id="cd23340">
    <property type="entry name" value="beta-trefoil_FSCN_ACP-like"/>
    <property type="match status" value="1"/>
</dbReference>
<gene>
    <name evidence="3" type="ORF">SORBI_3007G049100</name>
</gene>
<dbReference type="InterPro" id="IPR007679">
    <property type="entry name" value="DUF569"/>
</dbReference>
<proteinExistence type="predicted"/>
<sequence>MDLFPDGAFVRLRSRAISWKYLHADGDWAGVSLRRCGRVPSLEAVWRVEHWVHEGVTYLRLQSAAYGRYLALSGEDAGEDAPSGHLGLKAAQRDIDDSTMVNFLSWRWRVERVKPLKNYVRLRHFNRDLRANGRLLMWNNGVTVDFNLARRLSTMMQWTVHPVAATSVPLPFPAAPPAHQIPLLLWRRIWRGRQLPVPARTIRHVRASDEGNFDQNHLNWRAFGIYDHSVFNLRTQLGQLQHDWNGDMFGFTLCIRPGLNGRLMPLVTDLPRSLDPMYIVVLRTGSPAAAALVYPVLL</sequence>
<feature type="domain" description="DUF569" evidence="2">
    <location>
        <begin position="199"/>
        <end position="282"/>
    </location>
</feature>
<organism evidence="3 4">
    <name type="scientific">Sorghum bicolor</name>
    <name type="common">Sorghum</name>
    <name type="synonym">Sorghum vulgare</name>
    <dbReference type="NCBI Taxonomy" id="4558"/>
    <lineage>
        <taxon>Eukaryota</taxon>
        <taxon>Viridiplantae</taxon>
        <taxon>Streptophyta</taxon>
        <taxon>Embryophyta</taxon>
        <taxon>Tracheophyta</taxon>
        <taxon>Spermatophyta</taxon>
        <taxon>Magnoliopsida</taxon>
        <taxon>Liliopsida</taxon>
        <taxon>Poales</taxon>
        <taxon>Poaceae</taxon>
        <taxon>PACMAD clade</taxon>
        <taxon>Panicoideae</taxon>
        <taxon>Andropogonodae</taxon>
        <taxon>Andropogoneae</taxon>
        <taxon>Sorghinae</taxon>
        <taxon>Sorghum</taxon>
    </lineage>
</organism>
<dbReference type="Gramene" id="OQU79943">
    <property type="protein sequence ID" value="OQU79943"/>
    <property type="gene ID" value="SORBI_3007G049100"/>
</dbReference>
<dbReference type="STRING" id="4558.A0A1Z5R852"/>
<evidence type="ECO:0000313" key="4">
    <source>
        <dbReference type="Proteomes" id="UP000000768"/>
    </source>
</evidence>
<dbReference type="InParanoid" id="A0A1Z5R852"/>
<keyword evidence="4" id="KW-1185">Reference proteome</keyword>
<dbReference type="Proteomes" id="UP000000768">
    <property type="component" value="Chromosome 7"/>
</dbReference>
<dbReference type="AlphaFoldDB" id="A0A1Z5R852"/>